<feature type="signal peptide" evidence="15">
    <location>
        <begin position="1"/>
        <end position="17"/>
    </location>
</feature>
<organism evidence="17 18">
    <name type="scientific">Dacryopinax primogenitus (strain DJM 731)</name>
    <name type="common">Brown rot fungus</name>
    <dbReference type="NCBI Taxonomy" id="1858805"/>
    <lineage>
        <taxon>Eukaryota</taxon>
        <taxon>Fungi</taxon>
        <taxon>Dikarya</taxon>
        <taxon>Basidiomycota</taxon>
        <taxon>Agaricomycotina</taxon>
        <taxon>Dacrymycetes</taxon>
        <taxon>Dacrymycetales</taxon>
        <taxon>Dacrymycetaceae</taxon>
        <taxon>Dacryopinax</taxon>
    </lineage>
</organism>
<name>M5GAV6_DACPD</name>
<feature type="region of interest" description="Disordered" evidence="14">
    <location>
        <begin position="93"/>
        <end position="149"/>
    </location>
</feature>
<dbReference type="GeneID" id="63692655"/>
<evidence type="ECO:0000256" key="12">
    <source>
        <dbReference type="ARBA" id="ARBA00023180"/>
    </source>
</evidence>
<dbReference type="OMA" id="GMVWASM"/>
<evidence type="ECO:0000256" key="1">
    <source>
        <dbReference type="ARBA" id="ARBA00004609"/>
    </source>
</evidence>
<proteinExistence type="inferred from homology"/>
<accession>M5GAV6</accession>
<dbReference type="InterPro" id="IPR008427">
    <property type="entry name" value="Extracellular_membr_CFEM_dom"/>
</dbReference>
<keyword evidence="6" id="KW-0349">Heme</keyword>
<keyword evidence="7" id="KW-0479">Metal-binding</keyword>
<keyword evidence="13" id="KW-0449">Lipoprotein</keyword>
<keyword evidence="9" id="KW-0408">Iron</keyword>
<dbReference type="Pfam" id="PF05730">
    <property type="entry name" value="CFEM"/>
    <property type="match status" value="1"/>
</dbReference>
<reference evidence="17 18" key="1">
    <citation type="journal article" date="2012" name="Science">
        <title>The Paleozoic origin of enzymatic lignin decomposition reconstructed from 31 fungal genomes.</title>
        <authorList>
            <person name="Floudas D."/>
            <person name="Binder M."/>
            <person name="Riley R."/>
            <person name="Barry K."/>
            <person name="Blanchette R.A."/>
            <person name="Henrissat B."/>
            <person name="Martinez A.T."/>
            <person name="Otillar R."/>
            <person name="Spatafora J.W."/>
            <person name="Yadav J.S."/>
            <person name="Aerts A."/>
            <person name="Benoit I."/>
            <person name="Boyd A."/>
            <person name="Carlson A."/>
            <person name="Copeland A."/>
            <person name="Coutinho P.M."/>
            <person name="de Vries R.P."/>
            <person name="Ferreira P."/>
            <person name="Findley K."/>
            <person name="Foster B."/>
            <person name="Gaskell J."/>
            <person name="Glotzer D."/>
            <person name="Gorecki P."/>
            <person name="Heitman J."/>
            <person name="Hesse C."/>
            <person name="Hori C."/>
            <person name="Igarashi K."/>
            <person name="Jurgens J.A."/>
            <person name="Kallen N."/>
            <person name="Kersten P."/>
            <person name="Kohler A."/>
            <person name="Kuees U."/>
            <person name="Kumar T.K.A."/>
            <person name="Kuo A."/>
            <person name="LaButti K."/>
            <person name="Larrondo L.F."/>
            <person name="Lindquist E."/>
            <person name="Ling A."/>
            <person name="Lombard V."/>
            <person name="Lucas S."/>
            <person name="Lundell T."/>
            <person name="Martin R."/>
            <person name="McLaughlin D.J."/>
            <person name="Morgenstern I."/>
            <person name="Morin E."/>
            <person name="Murat C."/>
            <person name="Nagy L.G."/>
            <person name="Nolan M."/>
            <person name="Ohm R.A."/>
            <person name="Patyshakuliyeva A."/>
            <person name="Rokas A."/>
            <person name="Ruiz-Duenas F.J."/>
            <person name="Sabat G."/>
            <person name="Salamov A."/>
            <person name="Samejima M."/>
            <person name="Schmutz J."/>
            <person name="Slot J.C."/>
            <person name="St John F."/>
            <person name="Stenlid J."/>
            <person name="Sun H."/>
            <person name="Sun S."/>
            <person name="Syed K."/>
            <person name="Tsang A."/>
            <person name="Wiebenga A."/>
            <person name="Young D."/>
            <person name="Pisabarro A."/>
            <person name="Eastwood D.C."/>
            <person name="Martin F."/>
            <person name="Cullen D."/>
            <person name="Grigoriev I.V."/>
            <person name="Hibbett D.S."/>
        </authorList>
    </citation>
    <scope>NUCLEOTIDE SEQUENCE [LARGE SCALE GENOMIC DNA]</scope>
    <source>
        <strain evidence="17 18">DJM-731 SS1</strain>
    </source>
</reference>
<dbReference type="OrthoDB" id="3065412at2759"/>
<keyword evidence="12" id="KW-0325">Glycoprotein</keyword>
<evidence type="ECO:0000256" key="2">
    <source>
        <dbReference type="ARBA" id="ARBA00004613"/>
    </source>
</evidence>
<evidence type="ECO:0000256" key="9">
    <source>
        <dbReference type="ARBA" id="ARBA00023004"/>
    </source>
</evidence>
<feature type="domain" description="CFEM" evidence="16">
    <location>
        <begin position="1"/>
        <end position="109"/>
    </location>
</feature>
<evidence type="ECO:0000256" key="11">
    <source>
        <dbReference type="ARBA" id="ARBA00023157"/>
    </source>
</evidence>
<dbReference type="HOGENOM" id="CLU_063084_1_1_1"/>
<evidence type="ECO:0000256" key="8">
    <source>
        <dbReference type="ARBA" id="ARBA00022729"/>
    </source>
</evidence>
<evidence type="ECO:0000256" key="15">
    <source>
        <dbReference type="SAM" id="SignalP"/>
    </source>
</evidence>
<keyword evidence="11" id="KW-1015">Disulfide bond</keyword>
<dbReference type="InterPro" id="IPR051735">
    <property type="entry name" value="CFEM_domain"/>
</dbReference>
<evidence type="ECO:0000256" key="14">
    <source>
        <dbReference type="SAM" id="MobiDB-lite"/>
    </source>
</evidence>
<evidence type="ECO:0000256" key="7">
    <source>
        <dbReference type="ARBA" id="ARBA00022723"/>
    </source>
</evidence>
<sequence length="174" mass="16525">MHSSILAVLSLAALAAAQDIPACAETCLATVITTGNSTCAVTDIACFCDDPTFLSDTLACLQTTCSASDLQTAIQAAQAECAAAGVSVNPAQVTPASGSGNSTGASSSPTAGSASGSPSLSANSSSSASSSSSGSSTSQSPSSSPTKSSAAMLGASVDGVWGALLAFAGIAFTL</sequence>
<feature type="chain" id="PRO_5004067580" description="CFEM domain-containing protein" evidence="15">
    <location>
        <begin position="18"/>
        <end position="174"/>
    </location>
</feature>
<dbReference type="STRING" id="1858805.M5GAV6"/>
<feature type="compositionally biased region" description="Low complexity" evidence="14">
    <location>
        <begin position="94"/>
        <end position="149"/>
    </location>
</feature>
<keyword evidence="8 15" id="KW-0732">Signal</keyword>
<dbReference type="PROSITE" id="PS52012">
    <property type="entry name" value="CFEM"/>
    <property type="match status" value="1"/>
</dbReference>
<evidence type="ECO:0000313" key="17">
    <source>
        <dbReference type="EMBL" id="EJU03112.1"/>
    </source>
</evidence>
<evidence type="ECO:0000313" key="18">
    <source>
        <dbReference type="Proteomes" id="UP000030653"/>
    </source>
</evidence>
<dbReference type="RefSeq" id="XP_040630006.1">
    <property type="nucleotide sequence ID" value="XM_040777593.1"/>
</dbReference>
<dbReference type="PANTHER" id="PTHR37928:SF2">
    <property type="entry name" value="GPI ANCHORED CFEM DOMAIN PROTEIN (AFU_ORTHOLOGUE AFUA_6G10580)"/>
    <property type="match status" value="1"/>
</dbReference>
<dbReference type="AlphaFoldDB" id="M5GAV6"/>
<dbReference type="GO" id="GO:0046872">
    <property type="term" value="F:metal ion binding"/>
    <property type="evidence" value="ECO:0007669"/>
    <property type="project" value="UniProtKB-KW"/>
</dbReference>
<evidence type="ECO:0000256" key="13">
    <source>
        <dbReference type="ARBA" id="ARBA00023288"/>
    </source>
</evidence>
<keyword evidence="5" id="KW-0964">Secreted</keyword>
<keyword evidence="18" id="KW-1185">Reference proteome</keyword>
<keyword evidence="10" id="KW-0472">Membrane</keyword>
<dbReference type="Proteomes" id="UP000030653">
    <property type="component" value="Unassembled WGS sequence"/>
</dbReference>
<comment type="similarity">
    <text evidence="3">Belongs to the RBT5 family.</text>
</comment>
<evidence type="ECO:0000256" key="3">
    <source>
        <dbReference type="ARBA" id="ARBA00010031"/>
    </source>
</evidence>
<dbReference type="PANTHER" id="PTHR37928">
    <property type="entry name" value="CFEM DOMAIN PROTEIN (AFU_ORTHOLOGUE AFUA_6G14090)"/>
    <property type="match status" value="1"/>
</dbReference>
<gene>
    <name evidence="17" type="ORF">DACRYDRAFT_99491</name>
</gene>
<keyword evidence="4" id="KW-1003">Cell membrane</keyword>
<comment type="subcellular location">
    <subcellularLocation>
        <location evidence="1">Cell membrane</location>
        <topology evidence="1">Lipid-anchor</topology>
        <topology evidence="1">GPI-anchor</topology>
    </subcellularLocation>
    <subcellularLocation>
        <location evidence="2">Secreted</location>
    </subcellularLocation>
</comment>
<dbReference type="GO" id="GO:0005576">
    <property type="term" value="C:extracellular region"/>
    <property type="evidence" value="ECO:0007669"/>
    <property type="project" value="UniProtKB-SubCell"/>
</dbReference>
<evidence type="ECO:0000256" key="6">
    <source>
        <dbReference type="ARBA" id="ARBA00022617"/>
    </source>
</evidence>
<evidence type="ECO:0000256" key="4">
    <source>
        <dbReference type="ARBA" id="ARBA00022475"/>
    </source>
</evidence>
<dbReference type="EMBL" id="JH795860">
    <property type="protein sequence ID" value="EJU03112.1"/>
    <property type="molecule type" value="Genomic_DNA"/>
</dbReference>
<evidence type="ECO:0000256" key="10">
    <source>
        <dbReference type="ARBA" id="ARBA00023136"/>
    </source>
</evidence>
<protein>
    <recommendedName>
        <fullName evidence="16">CFEM domain-containing protein</fullName>
    </recommendedName>
</protein>
<dbReference type="GO" id="GO:0005886">
    <property type="term" value="C:plasma membrane"/>
    <property type="evidence" value="ECO:0007669"/>
    <property type="project" value="UniProtKB-SubCell"/>
</dbReference>
<evidence type="ECO:0000256" key="5">
    <source>
        <dbReference type="ARBA" id="ARBA00022525"/>
    </source>
</evidence>
<evidence type="ECO:0000259" key="16">
    <source>
        <dbReference type="PROSITE" id="PS52012"/>
    </source>
</evidence>
<dbReference type="SMART" id="SM00747">
    <property type="entry name" value="CFEM"/>
    <property type="match status" value="1"/>
</dbReference>